<reference evidence="9" key="1">
    <citation type="submission" date="2017-11" db="EMBL/GenBank/DDBJ databases">
        <title>Complete Genome Sequence of Kyrpidia sp. Strain EA-1, a thermophilic, hydrogen-oxidizing Bacterium, isolated from the Azores.</title>
        <authorList>
            <person name="Reiner J.E."/>
            <person name="Lapp C.J."/>
            <person name="Bunk B."/>
            <person name="Gescher J."/>
        </authorList>
    </citation>
    <scope>NUCLEOTIDE SEQUENCE [LARGE SCALE GENOMIC DNA]</scope>
    <source>
        <strain evidence="9">EA-1</strain>
    </source>
</reference>
<dbReference type="Pfam" id="PF00459">
    <property type="entry name" value="Inositol_P"/>
    <property type="match status" value="1"/>
</dbReference>
<evidence type="ECO:0000313" key="8">
    <source>
        <dbReference type="EMBL" id="ATY86548.1"/>
    </source>
</evidence>
<dbReference type="InterPro" id="IPR033942">
    <property type="entry name" value="IMPase"/>
</dbReference>
<evidence type="ECO:0000256" key="3">
    <source>
        <dbReference type="ARBA" id="ARBA00022723"/>
    </source>
</evidence>
<comment type="catalytic activity">
    <reaction evidence="1 7">
        <text>a myo-inositol phosphate + H2O = myo-inositol + phosphate</text>
        <dbReference type="Rhea" id="RHEA:24056"/>
        <dbReference type="ChEBI" id="CHEBI:15377"/>
        <dbReference type="ChEBI" id="CHEBI:17268"/>
        <dbReference type="ChEBI" id="CHEBI:43474"/>
        <dbReference type="ChEBI" id="CHEBI:84139"/>
        <dbReference type="EC" id="3.1.3.25"/>
    </reaction>
</comment>
<feature type="binding site" evidence="6">
    <location>
        <position position="98"/>
    </location>
    <ligand>
        <name>Mg(2+)</name>
        <dbReference type="ChEBI" id="CHEBI:18420"/>
        <label>1</label>
        <note>catalytic</note>
    </ligand>
</feature>
<dbReference type="CDD" id="cd01639">
    <property type="entry name" value="IMPase"/>
    <property type="match status" value="1"/>
</dbReference>
<feature type="binding site" evidence="6">
    <location>
        <position position="71"/>
    </location>
    <ligand>
        <name>Mg(2+)</name>
        <dbReference type="ChEBI" id="CHEBI:18420"/>
        <label>1</label>
        <note>catalytic</note>
    </ligand>
</feature>
<dbReference type="EMBL" id="CP024955">
    <property type="protein sequence ID" value="ATY86548.1"/>
    <property type="molecule type" value="Genomic_DNA"/>
</dbReference>
<dbReference type="PROSITE" id="PS00630">
    <property type="entry name" value="IMP_2"/>
    <property type="match status" value="1"/>
</dbReference>
<evidence type="ECO:0000256" key="4">
    <source>
        <dbReference type="ARBA" id="ARBA00022801"/>
    </source>
</evidence>
<dbReference type="RefSeq" id="WP_100669410.1">
    <property type="nucleotide sequence ID" value="NZ_CP024955.1"/>
</dbReference>
<dbReference type="GO" id="GO:0046854">
    <property type="term" value="P:phosphatidylinositol phosphate biosynthetic process"/>
    <property type="evidence" value="ECO:0007669"/>
    <property type="project" value="InterPro"/>
</dbReference>
<feature type="binding site" evidence="6">
    <location>
        <position position="97"/>
    </location>
    <ligand>
        <name>Mg(2+)</name>
        <dbReference type="ChEBI" id="CHEBI:18420"/>
        <label>1</label>
        <note>catalytic</note>
    </ligand>
</feature>
<feature type="binding site" evidence="6">
    <location>
        <position position="222"/>
    </location>
    <ligand>
        <name>Mg(2+)</name>
        <dbReference type="ChEBI" id="CHEBI:18420"/>
        <label>1</label>
        <note>catalytic</note>
    </ligand>
</feature>
<evidence type="ECO:0000313" key="9">
    <source>
        <dbReference type="Proteomes" id="UP000231932"/>
    </source>
</evidence>
<dbReference type="Gene3D" id="3.40.190.80">
    <property type="match status" value="1"/>
</dbReference>
<dbReference type="Gene3D" id="3.30.540.10">
    <property type="entry name" value="Fructose-1,6-Bisphosphatase, subunit A, domain 1"/>
    <property type="match status" value="1"/>
</dbReference>
<dbReference type="FunFam" id="3.30.540.10:FF:000003">
    <property type="entry name" value="Inositol-1-monophosphatase"/>
    <property type="match status" value="1"/>
</dbReference>
<dbReference type="KEGG" id="kyr:CVV65_10420"/>
<dbReference type="InterPro" id="IPR000760">
    <property type="entry name" value="Inositol_monophosphatase-like"/>
</dbReference>
<keyword evidence="9" id="KW-1185">Reference proteome</keyword>
<dbReference type="PANTHER" id="PTHR20854:SF4">
    <property type="entry name" value="INOSITOL-1-MONOPHOSPHATASE-RELATED"/>
    <property type="match status" value="1"/>
</dbReference>
<feature type="binding site" evidence="6">
    <location>
        <position position="95"/>
    </location>
    <ligand>
        <name>Mg(2+)</name>
        <dbReference type="ChEBI" id="CHEBI:18420"/>
        <label>1</label>
        <note>catalytic</note>
    </ligand>
</feature>
<sequence>MATRDLTVVLQVAERAAEAAGELIREWSGRPEVVDTKSGPHDFVTEVDRRCESVIRETIRDAFPDDFILGEETVAQYGGAEVVLGAEHEDLWVVDPIDGTTNFVAGIPFCSVSIAYAHRGILEVGMVYHPYLKEQFSAVRSGGAFLNGRPIRVSSASTLSESVLGTGFPSGEHARAVNTKGMVDLAPRCRNIRTLGSAALHLAYVACGRLTGFWETHLNPWDMAAGALLVQEAGGQVTDIEGRPYTLEVRHVVGTNGLIHGELLGRLKGAMAAEI</sequence>
<evidence type="ECO:0000256" key="2">
    <source>
        <dbReference type="ARBA" id="ARBA00001946"/>
    </source>
</evidence>
<dbReference type="GO" id="GO:0007165">
    <property type="term" value="P:signal transduction"/>
    <property type="evidence" value="ECO:0007669"/>
    <property type="project" value="TreeGrafter"/>
</dbReference>
<comment type="cofactor">
    <cofactor evidence="2 6 7">
        <name>Mg(2+)</name>
        <dbReference type="ChEBI" id="CHEBI:18420"/>
    </cofactor>
</comment>
<dbReference type="EC" id="3.1.3.25" evidence="7"/>
<dbReference type="GO" id="GO:0008934">
    <property type="term" value="F:inositol monophosphate 1-phosphatase activity"/>
    <property type="evidence" value="ECO:0007669"/>
    <property type="project" value="InterPro"/>
</dbReference>
<proteinExistence type="inferred from homology"/>
<dbReference type="Proteomes" id="UP000231932">
    <property type="component" value="Chromosome"/>
</dbReference>
<dbReference type="PRINTS" id="PR00377">
    <property type="entry name" value="IMPHPHTASES"/>
</dbReference>
<keyword evidence="4 7" id="KW-0378">Hydrolase</keyword>
<evidence type="ECO:0000256" key="7">
    <source>
        <dbReference type="RuleBase" id="RU364068"/>
    </source>
</evidence>
<dbReference type="SUPFAM" id="SSF56655">
    <property type="entry name" value="Carbohydrate phosphatase"/>
    <property type="match status" value="1"/>
</dbReference>
<evidence type="ECO:0000256" key="1">
    <source>
        <dbReference type="ARBA" id="ARBA00001033"/>
    </source>
</evidence>
<evidence type="ECO:0000256" key="6">
    <source>
        <dbReference type="PIRSR" id="PIRSR600760-2"/>
    </source>
</evidence>
<dbReference type="AlphaFoldDB" id="A0A2K8NB37"/>
<dbReference type="InterPro" id="IPR020550">
    <property type="entry name" value="Inositol_monophosphatase_CS"/>
</dbReference>
<protein>
    <recommendedName>
        <fullName evidence="7">Inositol-1-monophosphatase</fullName>
        <ecNumber evidence="7">3.1.3.25</ecNumber>
    </recommendedName>
</protein>
<name>A0A2K8NB37_9BACL</name>
<comment type="similarity">
    <text evidence="7">Belongs to the inositol monophosphatase superfamily.</text>
</comment>
<accession>A0A2K8NB37</accession>
<keyword evidence="5 6" id="KW-0460">Magnesium</keyword>
<organism evidence="8 9">
    <name type="scientific">Kyrpidia spormannii</name>
    <dbReference type="NCBI Taxonomy" id="2055160"/>
    <lineage>
        <taxon>Bacteria</taxon>
        <taxon>Bacillati</taxon>
        <taxon>Bacillota</taxon>
        <taxon>Bacilli</taxon>
        <taxon>Bacillales</taxon>
        <taxon>Alicyclobacillaceae</taxon>
        <taxon>Kyrpidia</taxon>
    </lineage>
</organism>
<evidence type="ECO:0000256" key="5">
    <source>
        <dbReference type="ARBA" id="ARBA00022842"/>
    </source>
</evidence>
<dbReference type="GO" id="GO:0046872">
    <property type="term" value="F:metal ion binding"/>
    <property type="evidence" value="ECO:0007669"/>
    <property type="project" value="UniProtKB-KW"/>
</dbReference>
<gene>
    <name evidence="8" type="ORF">CVV65_10420</name>
</gene>
<dbReference type="OrthoDB" id="9772456at2"/>
<dbReference type="GO" id="GO:0006020">
    <property type="term" value="P:inositol metabolic process"/>
    <property type="evidence" value="ECO:0007669"/>
    <property type="project" value="TreeGrafter"/>
</dbReference>
<keyword evidence="3 6" id="KW-0479">Metal-binding</keyword>
<dbReference type="PANTHER" id="PTHR20854">
    <property type="entry name" value="INOSITOL MONOPHOSPHATASE"/>
    <property type="match status" value="1"/>
</dbReference>